<keyword evidence="7" id="KW-1015">Disulfide bond</keyword>
<feature type="domain" description="Ig-like" evidence="14">
    <location>
        <begin position="230"/>
        <end position="319"/>
    </location>
</feature>
<keyword evidence="8" id="KW-0675">Receptor</keyword>
<evidence type="ECO:0000256" key="9">
    <source>
        <dbReference type="ARBA" id="ARBA00023180"/>
    </source>
</evidence>
<feature type="transmembrane region" description="Helical" evidence="12">
    <location>
        <begin position="335"/>
        <end position="357"/>
    </location>
</feature>
<dbReference type="InterPro" id="IPR003599">
    <property type="entry name" value="Ig_sub"/>
</dbReference>
<accession>A0ABD0XF73</accession>
<dbReference type="InterPro" id="IPR013783">
    <property type="entry name" value="Ig-like_fold"/>
</dbReference>
<evidence type="ECO:0000256" key="13">
    <source>
        <dbReference type="SAM" id="SignalP"/>
    </source>
</evidence>
<keyword evidence="10" id="KW-0393">Immunoglobulin domain</keyword>
<keyword evidence="5 12" id="KW-1133">Transmembrane helix</keyword>
<dbReference type="PANTHER" id="PTHR25466:SF14">
    <property type="entry name" value="BUTYROPHILIN SUBFAMILY 2 MEMBER A2-LIKE-RELATED"/>
    <property type="match status" value="1"/>
</dbReference>
<keyword evidence="2" id="KW-1003">Cell membrane</keyword>
<evidence type="ECO:0000256" key="7">
    <source>
        <dbReference type="ARBA" id="ARBA00023157"/>
    </source>
</evidence>
<sequence>MVCKGTWPQVSIMSRGLISLVILLLSVKRLHGEDQVTCVFSEDCIVPCRFQPGSDEVIHWVKLEDQDLPVHSYYYNTDHLEQQNQSYKQRTALFNAQISKGNASLLLRDVTIQDKGRYKCYSSTVNGNKESFIDIALNALVQQVEIQLSDDIITCSSTNIYPEPKLTWSSNSPSDLDPGNIKVSTNTKGLYNITSSKEFIKNQTNICTVSSGTINKTASLRLEAPVNSSSSSVVTILCRVPHFDLMTFDLTWMFNHTVPILTSTYTNSTPQMHVEDQWKKNVQGVSESRSLQLHKLTKNHQGTYSCKISSARETHLVLTSLVVNTSDKLSDDLRIILGTTISVAVVLGIAGLAVYIAHPKKASKGSKDELQTEGPAAAVPESESAASQVKAAGQNKSTVAVNK</sequence>
<dbReference type="GO" id="GO:0050863">
    <property type="term" value="P:regulation of T cell activation"/>
    <property type="evidence" value="ECO:0007669"/>
    <property type="project" value="UniProtKB-ARBA"/>
</dbReference>
<dbReference type="SUPFAM" id="SSF48726">
    <property type="entry name" value="Immunoglobulin"/>
    <property type="match status" value="2"/>
</dbReference>
<feature type="region of interest" description="Disordered" evidence="11">
    <location>
        <begin position="361"/>
        <end position="403"/>
    </location>
</feature>
<dbReference type="EMBL" id="JAGEUA010000002">
    <property type="protein sequence ID" value="KAL1006559.1"/>
    <property type="molecule type" value="Genomic_DNA"/>
</dbReference>
<evidence type="ECO:0000256" key="3">
    <source>
        <dbReference type="ARBA" id="ARBA00022692"/>
    </source>
</evidence>
<evidence type="ECO:0000256" key="12">
    <source>
        <dbReference type="SAM" id="Phobius"/>
    </source>
</evidence>
<evidence type="ECO:0000256" key="2">
    <source>
        <dbReference type="ARBA" id="ARBA00022475"/>
    </source>
</evidence>
<dbReference type="InterPro" id="IPR051713">
    <property type="entry name" value="T-cell_Activation_Regulation"/>
</dbReference>
<name>A0ABD0XF73_UMBPY</name>
<protein>
    <recommendedName>
        <fullName evidence="14">Ig-like domain-containing protein</fullName>
    </recommendedName>
</protein>
<evidence type="ECO:0000256" key="11">
    <source>
        <dbReference type="SAM" id="MobiDB-lite"/>
    </source>
</evidence>
<comment type="subcellular location">
    <subcellularLocation>
        <location evidence="1">Cell membrane</location>
        <topology evidence="1">Single-pass type I membrane protein</topology>
    </subcellularLocation>
</comment>
<dbReference type="PANTHER" id="PTHR25466">
    <property type="entry name" value="T-LYMPHOCYTE ACTIVATION ANTIGEN"/>
    <property type="match status" value="1"/>
</dbReference>
<proteinExistence type="predicted"/>
<dbReference type="CDD" id="cd16091">
    <property type="entry name" value="IgV_HHLA2"/>
    <property type="match status" value="1"/>
</dbReference>
<evidence type="ECO:0000259" key="14">
    <source>
        <dbReference type="PROSITE" id="PS50835"/>
    </source>
</evidence>
<dbReference type="InterPro" id="IPR013106">
    <property type="entry name" value="Ig_V-set"/>
</dbReference>
<gene>
    <name evidence="15" type="ORF">UPYG_G00073800</name>
</gene>
<reference evidence="15 16" key="1">
    <citation type="submission" date="2024-06" db="EMBL/GenBank/DDBJ databases">
        <authorList>
            <person name="Pan Q."/>
            <person name="Wen M."/>
            <person name="Jouanno E."/>
            <person name="Zahm M."/>
            <person name="Klopp C."/>
            <person name="Cabau C."/>
            <person name="Louis A."/>
            <person name="Berthelot C."/>
            <person name="Parey E."/>
            <person name="Roest Crollius H."/>
            <person name="Montfort J."/>
            <person name="Robinson-Rechavi M."/>
            <person name="Bouchez O."/>
            <person name="Lampietro C."/>
            <person name="Lopez Roques C."/>
            <person name="Donnadieu C."/>
            <person name="Postlethwait J."/>
            <person name="Bobe J."/>
            <person name="Verreycken H."/>
            <person name="Guiguen Y."/>
        </authorList>
    </citation>
    <scope>NUCLEOTIDE SEQUENCE [LARGE SCALE GENOMIC DNA]</scope>
    <source>
        <strain evidence="15">Up_M1</strain>
        <tissue evidence="15">Testis</tissue>
    </source>
</reference>
<evidence type="ECO:0000256" key="4">
    <source>
        <dbReference type="ARBA" id="ARBA00022729"/>
    </source>
</evidence>
<evidence type="ECO:0000256" key="1">
    <source>
        <dbReference type="ARBA" id="ARBA00004251"/>
    </source>
</evidence>
<dbReference type="AlphaFoldDB" id="A0ABD0XF73"/>
<feature type="signal peptide" evidence="13">
    <location>
        <begin position="1"/>
        <end position="32"/>
    </location>
</feature>
<organism evidence="15 16">
    <name type="scientific">Umbra pygmaea</name>
    <name type="common">Eastern mudminnow</name>
    <dbReference type="NCBI Taxonomy" id="75934"/>
    <lineage>
        <taxon>Eukaryota</taxon>
        <taxon>Metazoa</taxon>
        <taxon>Chordata</taxon>
        <taxon>Craniata</taxon>
        <taxon>Vertebrata</taxon>
        <taxon>Euteleostomi</taxon>
        <taxon>Actinopterygii</taxon>
        <taxon>Neopterygii</taxon>
        <taxon>Teleostei</taxon>
        <taxon>Protacanthopterygii</taxon>
        <taxon>Esociformes</taxon>
        <taxon>Umbridae</taxon>
        <taxon>Umbra</taxon>
    </lineage>
</organism>
<evidence type="ECO:0000256" key="10">
    <source>
        <dbReference type="ARBA" id="ARBA00023319"/>
    </source>
</evidence>
<keyword evidence="3 12" id="KW-0812">Transmembrane</keyword>
<evidence type="ECO:0000313" key="16">
    <source>
        <dbReference type="Proteomes" id="UP001557470"/>
    </source>
</evidence>
<dbReference type="PROSITE" id="PS50835">
    <property type="entry name" value="IG_LIKE"/>
    <property type="match status" value="3"/>
</dbReference>
<dbReference type="SMART" id="SM00409">
    <property type="entry name" value="IG"/>
    <property type="match status" value="2"/>
</dbReference>
<comment type="caution">
    <text evidence="15">The sequence shown here is derived from an EMBL/GenBank/DDBJ whole genome shotgun (WGS) entry which is preliminary data.</text>
</comment>
<dbReference type="Pfam" id="PF07686">
    <property type="entry name" value="V-set"/>
    <property type="match status" value="1"/>
</dbReference>
<dbReference type="GO" id="GO:0005886">
    <property type="term" value="C:plasma membrane"/>
    <property type="evidence" value="ECO:0007669"/>
    <property type="project" value="UniProtKB-SubCell"/>
</dbReference>
<keyword evidence="6 12" id="KW-0472">Membrane</keyword>
<dbReference type="GO" id="GO:1903037">
    <property type="term" value="P:regulation of leukocyte cell-cell adhesion"/>
    <property type="evidence" value="ECO:0007669"/>
    <property type="project" value="UniProtKB-ARBA"/>
</dbReference>
<feature type="domain" description="Ig-like" evidence="14">
    <location>
        <begin position="8"/>
        <end position="136"/>
    </location>
</feature>
<keyword evidence="9" id="KW-0325">Glycoprotein</keyword>
<evidence type="ECO:0000313" key="15">
    <source>
        <dbReference type="EMBL" id="KAL1006559.1"/>
    </source>
</evidence>
<dbReference type="Gene3D" id="2.60.40.10">
    <property type="entry name" value="Immunoglobulins"/>
    <property type="match status" value="3"/>
</dbReference>
<feature type="chain" id="PRO_5044755770" description="Ig-like domain-containing protein" evidence="13">
    <location>
        <begin position="33"/>
        <end position="403"/>
    </location>
</feature>
<evidence type="ECO:0000256" key="8">
    <source>
        <dbReference type="ARBA" id="ARBA00023170"/>
    </source>
</evidence>
<feature type="compositionally biased region" description="Low complexity" evidence="11">
    <location>
        <begin position="375"/>
        <end position="387"/>
    </location>
</feature>
<dbReference type="InterPro" id="IPR036179">
    <property type="entry name" value="Ig-like_dom_sf"/>
</dbReference>
<dbReference type="InterPro" id="IPR007110">
    <property type="entry name" value="Ig-like_dom"/>
</dbReference>
<feature type="compositionally biased region" description="Polar residues" evidence="11">
    <location>
        <begin position="394"/>
        <end position="403"/>
    </location>
</feature>
<dbReference type="SMART" id="SM00406">
    <property type="entry name" value="IGv"/>
    <property type="match status" value="1"/>
</dbReference>
<evidence type="ECO:0000256" key="6">
    <source>
        <dbReference type="ARBA" id="ARBA00023136"/>
    </source>
</evidence>
<dbReference type="Proteomes" id="UP001557470">
    <property type="component" value="Unassembled WGS sequence"/>
</dbReference>
<keyword evidence="16" id="KW-1185">Reference proteome</keyword>
<keyword evidence="4 13" id="KW-0732">Signal</keyword>
<feature type="domain" description="Ig-like" evidence="14">
    <location>
        <begin position="153"/>
        <end position="223"/>
    </location>
</feature>
<evidence type="ECO:0000256" key="5">
    <source>
        <dbReference type="ARBA" id="ARBA00022989"/>
    </source>
</evidence>
<dbReference type="FunFam" id="2.60.40.10:FF:000142">
    <property type="entry name" value="V-set domain-containing T-cell activation inhibitor 1"/>
    <property type="match status" value="1"/>
</dbReference>